<protein>
    <submittedName>
        <fullName evidence="4">Uncharacterized protein</fullName>
    </submittedName>
</protein>
<evidence type="ECO:0000256" key="1">
    <source>
        <dbReference type="ARBA" id="ARBA00004685"/>
    </source>
</evidence>
<organism evidence="4 5">
    <name type="scientific">Suillus fuscotomentosus</name>
    <dbReference type="NCBI Taxonomy" id="1912939"/>
    <lineage>
        <taxon>Eukaryota</taxon>
        <taxon>Fungi</taxon>
        <taxon>Dikarya</taxon>
        <taxon>Basidiomycota</taxon>
        <taxon>Agaricomycotina</taxon>
        <taxon>Agaricomycetes</taxon>
        <taxon>Agaricomycetidae</taxon>
        <taxon>Boletales</taxon>
        <taxon>Suillineae</taxon>
        <taxon>Suillaceae</taxon>
        <taxon>Suillus</taxon>
    </lineage>
</organism>
<dbReference type="GeneID" id="64655733"/>
<dbReference type="GO" id="GO:0043386">
    <property type="term" value="P:mycotoxin biosynthetic process"/>
    <property type="evidence" value="ECO:0007669"/>
    <property type="project" value="InterPro"/>
</dbReference>
<dbReference type="Proteomes" id="UP001195769">
    <property type="component" value="Unassembled WGS sequence"/>
</dbReference>
<dbReference type="GO" id="GO:0016491">
    <property type="term" value="F:oxidoreductase activity"/>
    <property type="evidence" value="ECO:0007669"/>
    <property type="project" value="UniProtKB-KW"/>
</dbReference>
<comment type="caution">
    <text evidence="4">The sequence shown here is derived from an EMBL/GenBank/DDBJ whole genome shotgun (WGS) entry which is preliminary data.</text>
</comment>
<comment type="pathway">
    <text evidence="1">Mycotoxin biosynthesis.</text>
</comment>
<reference evidence="4" key="1">
    <citation type="journal article" date="2020" name="New Phytol.">
        <title>Comparative genomics reveals dynamic genome evolution in host specialist ectomycorrhizal fungi.</title>
        <authorList>
            <person name="Lofgren L.A."/>
            <person name="Nguyen N.H."/>
            <person name="Vilgalys R."/>
            <person name="Ruytinx J."/>
            <person name="Liao H.L."/>
            <person name="Branco S."/>
            <person name="Kuo A."/>
            <person name="LaButti K."/>
            <person name="Lipzen A."/>
            <person name="Andreopoulos W."/>
            <person name="Pangilinan J."/>
            <person name="Riley R."/>
            <person name="Hundley H."/>
            <person name="Na H."/>
            <person name="Barry K."/>
            <person name="Grigoriev I.V."/>
            <person name="Stajich J.E."/>
            <person name="Kennedy P.G."/>
        </authorList>
    </citation>
    <scope>NUCLEOTIDE SEQUENCE</scope>
    <source>
        <strain evidence="4">FC203</strain>
    </source>
</reference>
<dbReference type="AlphaFoldDB" id="A0AAD4E9B2"/>
<gene>
    <name evidence="4" type="ORF">F5891DRAFT_1027252</name>
</gene>
<evidence type="ECO:0000256" key="3">
    <source>
        <dbReference type="ARBA" id="ARBA00035112"/>
    </source>
</evidence>
<evidence type="ECO:0000313" key="4">
    <source>
        <dbReference type="EMBL" id="KAG1902049.1"/>
    </source>
</evidence>
<proteinExistence type="inferred from homology"/>
<dbReference type="PANTHER" id="PTHR33365:SF11">
    <property type="entry name" value="TAT PATHWAY SIGNAL SEQUENCE"/>
    <property type="match status" value="1"/>
</dbReference>
<evidence type="ECO:0000313" key="5">
    <source>
        <dbReference type="Proteomes" id="UP001195769"/>
    </source>
</evidence>
<evidence type="ECO:0000256" key="2">
    <source>
        <dbReference type="ARBA" id="ARBA00023002"/>
    </source>
</evidence>
<dbReference type="InterPro" id="IPR021765">
    <property type="entry name" value="UstYa-like"/>
</dbReference>
<sequence>MVVMRRLFFALKVILATVVGIGLANLIARRPRLSDSSLFKGIALSHDLSLQIDFGEPVWMRIDQTAHYRVDTDEGGEEFAKLVPRGGHTVPIKDAETGESRVYTVTLFHQLKCLGIIRDNYAEMRPPSSVTRHCMNYLRQSILCHPNIKIEPVVNNLGTAVRGYETVCRDWTKVYEEVDKLNEMTSDV</sequence>
<dbReference type="Pfam" id="PF11807">
    <property type="entry name" value="UstYa"/>
    <property type="match status" value="1"/>
</dbReference>
<dbReference type="PANTHER" id="PTHR33365">
    <property type="entry name" value="YALI0B05434P"/>
    <property type="match status" value="1"/>
</dbReference>
<keyword evidence="5" id="KW-1185">Reference proteome</keyword>
<dbReference type="RefSeq" id="XP_041227624.1">
    <property type="nucleotide sequence ID" value="XM_041361435.1"/>
</dbReference>
<comment type="similarity">
    <text evidence="3">Belongs to the ustYa family.</text>
</comment>
<name>A0AAD4E9B2_9AGAM</name>
<dbReference type="EMBL" id="JABBWK010000019">
    <property type="protein sequence ID" value="KAG1902049.1"/>
    <property type="molecule type" value="Genomic_DNA"/>
</dbReference>
<keyword evidence="2" id="KW-0560">Oxidoreductase</keyword>
<accession>A0AAD4E9B2</accession>